<evidence type="ECO:0000313" key="1">
    <source>
        <dbReference type="EMBL" id="QJA48685.1"/>
    </source>
</evidence>
<protein>
    <submittedName>
        <fullName evidence="1">Uncharacterized protein</fullName>
    </submittedName>
</protein>
<dbReference type="EMBL" id="MT144714">
    <property type="protein sequence ID" value="QJH98076.1"/>
    <property type="molecule type" value="Genomic_DNA"/>
</dbReference>
<dbReference type="AlphaFoldDB" id="A0A6H1ZN34"/>
<proteinExistence type="predicted"/>
<evidence type="ECO:0000313" key="2">
    <source>
        <dbReference type="EMBL" id="QJH98076.1"/>
    </source>
</evidence>
<reference evidence="1" key="1">
    <citation type="submission" date="2020-03" db="EMBL/GenBank/DDBJ databases">
        <title>The deep terrestrial virosphere.</title>
        <authorList>
            <person name="Holmfeldt K."/>
            <person name="Nilsson E."/>
            <person name="Simone D."/>
            <person name="Lopez-Fernandez M."/>
            <person name="Wu X."/>
            <person name="de Brujin I."/>
            <person name="Lundin D."/>
            <person name="Andersson A."/>
            <person name="Bertilsson S."/>
            <person name="Dopson M."/>
        </authorList>
    </citation>
    <scope>NUCLEOTIDE SEQUENCE</scope>
    <source>
        <strain evidence="1">TM448A01076</strain>
        <strain evidence="2">TM448B01182</strain>
    </source>
</reference>
<name>A0A6H1ZN34_9ZZZZ</name>
<organism evidence="1">
    <name type="scientific">viral metagenome</name>
    <dbReference type="NCBI Taxonomy" id="1070528"/>
    <lineage>
        <taxon>unclassified sequences</taxon>
        <taxon>metagenomes</taxon>
        <taxon>organismal metagenomes</taxon>
    </lineage>
</organism>
<gene>
    <name evidence="1" type="ORF">TM448A01076_0021</name>
    <name evidence="2" type="ORF">TM448B01182_0020</name>
</gene>
<accession>A0A6H1ZN34</accession>
<dbReference type="EMBL" id="MT144096">
    <property type="protein sequence ID" value="QJA48685.1"/>
    <property type="molecule type" value="Genomic_DNA"/>
</dbReference>
<sequence>MKKIGFIAILICLCFVIIPFAYADGTRRFWVAPSSIGGGSGSADGAISGVSINPNDRLIVITANDEVLFYKVTNVSAAENYPYVIRPDDVGAGTTSWELVDIATGVSTVRPIVGGVSIYNLTTSQTLTREMMGGSFIGNYGANTAVTFTVLPAWKGASLNISLDQDKTSGSTIFVILNASDKILNEPDYGGTSYYYLSGATGASISLIGKATNRWKVHEDANNGSITQGSQ</sequence>